<dbReference type="PANTHER" id="PTHR34815:SF2">
    <property type="entry name" value="N-ACETYLTRANSFERASE DOMAIN-CONTAINING PROTEIN"/>
    <property type="match status" value="1"/>
</dbReference>
<feature type="non-terminal residue" evidence="1">
    <location>
        <position position="1"/>
    </location>
</feature>
<dbReference type="SUPFAM" id="SSF55729">
    <property type="entry name" value="Acyl-CoA N-acyltransferases (Nat)"/>
    <property type="match status" value="1"/>
</dbReference>
<evidence type="ECO:0000313" key="1">
    <source>
        <dbReference type="EMBL" id="CAG8812888.1"/>
    </source>
</evidence>
<dbReference type="PANTHER" id="PTHR34815">
    <property type="entry name" value="LYSINE ACETYLTRANSFERASE"/>
    <property type="match status" value="1"/>
</dbReference>
<dbReference type="InterPro" id="IPR016181">
    <property type="entry name" value="Acyl_CoA_acyltransferase"/>
</dbReference>
<protein>
    <submittedName>
        <fullName evidence="1">1801_t:CDS:1</fullName>
    </submittedName>
</protein>
<dbReference type="Gene3D" id="3.40.630.30">
    <property type="match status" value="1"/>
</dbReference>
<dbReference type="OrthoDB" id="2020070at2759"/>
<dbReference type="Pfam" id="PF13527">
    <property type="entry name" value="Acetyltransf_9"/>
    <property type="match status" value="1"/>
</dbReference>
<accession>A0A9N9K601</accession>
<dbReference type="Proteomes" id="UP000789396">
    <property type="component" value="Unassembled WGS sequence"/>
</dbReference>
<gene>
    <name evidence="1" type="ORF">RFULGI_LOCUS18956</name>
</gene>
<dbReference type="InterPro" id="IPR053013">
    <property type="entry name" value="LAT"/>
</dbReference>
<comment type="caution">
    <text evidence="1">The sequence shown here is derived from an EMBL/GenBank/DDBJ whole genome shotgun (WGS) entry which is preliminary data.</text>
</comment>
<dbReference type="AlphaFoldDB" id="A0A9N9K601"/>
<keyword evidence="2" id="KW-1185">Reference proteome</keyword>
<reference evidence="1" key="1">
    <citation type="submission" date="2021-06" db="EMBL/GenBank/DDBJ databases">
        <authorList>
            <person name="Kallberg Y."/>
            <person name="Tangrot J."/>
            <person name="Rosling A."/>
        </authorList>
    </citation>
    <scope>NUCLEOTIDE SEQUENCE</scope>
    <source>
        <strain evidence="1">IN212</strain>
    </source>
</reference>
<feature type="non-terminal residue" evidence="1">
    <location>
        <position position="102"/>
    </location>
</feature>
<evidence type="ECO:0000313" key="2">
    <source>
        <dbReference type="Proteomes" id="UP000789396"/>
    </source>
</evidence>
<organism evidence="1 2">
    <name type="scientific">Racocetra fulgida</name>
    <dbReference type="NCBI Taxonomy" id="60492"/>
    <lineage>
        <taxon>Eukaryota</taxon>
        <taxon>Fungi</taxon>
        <taxon>Fungi incertae sedis</taxon>
        <taxon>Mucoromycota</taxon>
        <taxon>Glomeromycotina</taxon>
        <taxon>Glomeromycetes</taxon>
        <taxon>Diversisporales</taxon>
        <taxon>Gigasporaceae</taxon>
        <taxon>Racocetra</taxon>
    </lineage>
</organism>
<dbReference type="CDD" id="cd04301">
    <property type="entry name" value="NAT_SF"/>
    <property type="match status" value="1"/>
</dbReference>
<dbReference type="EMBL" id="CAJVPZ010087638">
    <property type="protein sequence ID" value="CAG8812888.1"/>
    <property type="molecule type" value="Genomic_DNA"/>
</dbReference>
<name>A0A9N9K601_9GLOM</name>
<proteinExistence type="predicted"/>
<sequence length="102" mass="11528">LITLSSGQVQEATGYSIAAVFTPPQYRHKGYGSTMMKLLSDKLRFDFKAEFSFLYSAIGPEFYSRLGWKAYPLKEAIFKVDNNFTTLSENEASDFQANHLLA</sequence>